<protein>
    <submittedName>
        <fullName evidence="2">Uncharacterized protein</fullName>
    </submittedName>
</protein>
<feature type="compositionally biased region" description="Low complexity" evidence="1">
    <location>
        <begin position="47"/>
        <end position="59"/>
    </location>
</feature>
<dbReference type="Proteomes" id="UP000039021">
    <property type="component" value="Unassembled WGS sequence"/>
</dbReference>
<comment type="caution">
    <text evidence="2">The sequence shown here is derived from an EMBL/GenBank/DDBJ whole genome shotgun (WGS) entry which is preliminary data.</text>
</comment>
<feature type="compositionally biased region" description="Low complexity" evidence="1">
    <location>
        <begin position="1"/>
        <end position="19"/>
    </location>
</feature>
<dbReference type="AlphaFoldDB" id="A0A916PA90"/>
<dbReference type="EMBL" id="CSBK01004222">
    <property type="protein sequence ID" value="CPB68385.1"/>
    <property type="molecule type" value="Genomic_DNA"/>
</dbReference>
<organism evidence="2 3">
    <name type="scientific">Mycobacterium tuberculosis</name>
    <dbReference type="NCBI Taxonomy" id="1773"/>
    <lineage>
        <taxon>Bacteria</taxon>
        <taxon>Bacillati</taxon>
        <taxon>Actinomycetota</taxon>
        <taxon>Actinomycetes</taxon>
        <taxon>Mycobacteriales</taxon>
        <taxon>Mycobacteriaceae</taxon>
        <taxon>Mycobacterium</taxon>
        <taxon>Mycobacterium tuberculosis complex</taxon>
    </lineage>
</organism>
<feature type="region of interest" description="Disordered" evidence="1">
    <location>
        <begin position="1"/>
        <end position="71"/>
    </location>
</feature>
<reference evidence="3" key="1">
    <citation type="submission" date="2015-03" db="EMBL/GenBank/DDBJ databases">
        <authorList>
            <consortium name="Pathogen Informatics"/>
        </authorList>
    </citation>
    <scope>NUCLEOTIDE SEQUENCE [LARGE SCALE GENOMIC DNA]</scope>
    <source>
        <strain evidence="3">N09902308</strain>
    </source>
</reference>
<evidence type="ECO:0000313" key="2">
    <source>
        <dbReference type="EMBL" id="CPB68385.1"/>
    </source>
</evidence>
<gene>
    <name evidence="2" type="ORF">ERS007739_05371</name>
</gene>
<accession>A0A916PA90</accession>
<sequence>MALASSSANTSTCSRSSATLGRCAQVSNDARQSWKRTLPKPPVGPWANRNASSAASSRRGMTGSVESGANR</sequence>
<proteinExistence type="predicted"/>
<evidence type="ECO:0000256" key="1">
    <source>
        <dbReference type="SAM" id="MobiDB-lite"/>
    </source>
</evidence>
<name>A0A916PA90_MYCTX</name>
<evidence type="ECO:0000313" key="3">
    <source>
        <dbReference type="Proteomes" id="UP000039021"/>
    </source>
</evidence>